<name>A0A0U1QTQ1_YERP3</name>
<dbReference type="EMBL" id="CP000719">
    <property type="protein sequence ID" value="ABS45760.1"/>
    <property type="molecule type" value="Genomic_DNA"/>
</dbReference>
<evidence type="ECO:0000313" key="2">
    <source>
        <dbReference type="Proteomes" id="UP000002412"/>
    </source>
</evidence>
<dbReference type="RefSeq" id="WP_011988604.1">
    <property type="nucleotide sequence ID" value="NC_009705.1"/>
</dbReference>
<dbReference type="AlphaFoldDB" id="A0A0U1QTQ1"/>
<dbReference type="Proteomes" id="UP000002412">
    <property type="component" value="Plasmid p_153kb"/>
</dbReference>
<keyword evidence="1" id="KW-0614">Plasmid</keyword>
<reference evidence="1 2" key="1">
    <citation type="journal article" date="2007" name="PLoS Genet.">
        <title>The complete genome sequence of Yersinia pseudotuberculosis IP31758, the causative agent of Far East scarlet-like fever.</title>
        <authorList>
            <person name="Eppinger M."/>
            <person name="Rosovitz M.J."/>
            <person name="Fricke W.F."/>
            <person name="Rasko D.A."/>
            <person name="Kokorina G."/>
            <person name="Fayolle C."/>
            <person name="Lindler L.E."/>
            <person name="Carniel E."/>
            <person name="Ravel J."/>
        </authorList>
    </citation>
    <scope>NUCLEOTIDE SEQUENCE [LARGE SCALE GENOMIC DNA]</scope>
    <source>
        <strain evidence="1 2">IP 31758</strain>
        <plasmid evidence="2">Plasmid plasmid_153kb</plasmid>
    </source>
</reference>
<geneLocation type="plasmid" evidence="2">
    <name>plasmid_153kb</name>
</geneLocation>
<dbReference type="KEGG" id="ypi:YpsIP31758_B0075"/>
<organism evidence="1 2">
    <name type="scientific">Yersinia pseudotuberculosis serotype O:1b (strain IP 31758)</name>
    <dbReference type="NCBI Taxonomy" id="349747"/>
    <lineage>
        <taxon>Bacteria</taxon>
        <taxon>Pseudomonadati</taxon>
        <taxon>Pseudomonadota</taxon>
        <taxon>Gammaproteobacteria</taxon>
        <taxon>Enterobacterales</taxon>
        <taxon>Yersiniaceae</taxon>
        <taxon>Yersinia</taxon>
    </lineage>
</organism>
<sequence>MHSLIKIIQSLIATGNSRAKEQNVGIEEGPKEITTIRLKPQTRTYLQAQSEALGISVSQLINIMVDGVVEMETAPINNLIDSLYDRLMLVFESHHIKPLDMSRMLSKYGVTLSKIKSRDSMLDIITPEMLKEVSDWFGVNSGWLSGEKEDIYPRNCIHWDKHPDNMILSVIDRLIKHRNIDVYVIKTDGVSFEEAENHDDATHNMRMGFLIKYQYTVEDVTFDKYELCEFQRWNYVRCRNDLKAVFDGIIKLEGLYTGVHLHGNSLDMKVMDKLIQGKVFPSLLEDVLRRNGTWYPKDLVTGVCLKPQIEKYIEAYTGLPSKHFVEEESGDHFSKKWTISVIDSDKSIYQYHYLSDALNDMYDKYHKNSKDD</sequence>
<gene>
    <name evidence="1" type="ordered locus">YpsIP31758_B0075</name>
</gene>
<dbReference type="HOGENOM" id="CLU_715508_0_0_6"/>
<evidence type="ECO:0000313" key="1">
    <source>
        <dbReference type="EMBL" id="ABS45760.1"/>
    </source>
</evidence>
<protein>
    <submittedName>
        <fullName evidence="1">Putative conjugal transfer protein TraE</fullName>
    </submittedName>
</protein>
<proteinExistence type="predicted"/>
<accession>A0A0U1QTQ1</accession>